<evidence type="ECO:0000313" key="2">
    <source>
        <dbReference type="Proteomes" id="UP001454036"/>
    </source>
</evidence>
<gene>
    <name evidence="1" type="ORF">LIER_41039</name>
</gene>
<dbReference type="Proteomes" id="UP001454036">
    <property type="component" value="Unassembled WGS sequence"/>
</dbReference>
<reference evidence="1 2" key="1">
    <citation type="submission" date="2024-01" db="EMBL/GenBank/DDBJ databases">
        <title>The complete chloroplast genome sequence of Lithospermum erythrorhizon: insights into the phylogenetic relationship among Boraginaceae species and the maternal lineages of purple gromwells.</title>
        <authorList>
            <person name="Okada T."/>
            <person name="Watanabe K."/>
        </authorList>
    </citation>
    <scope>NUCLEOTIDE SEQUENCE [LARGE SCALE GENOMIC DNA]</scope>
</reference>
<sequence length="72" mass="8137">MEADIIKSLQACKLSEEEESITEVLKDDIAVGLRECLSSVYVKVQGPKTLNFSMRDFFHGYVKIMEHKGDEG</sequence>
<protein>
    <submittedName>
        <fullName evidence="1">Uncharacterized protein</fullName>
    </submittedName>
</protein>
<accession>A0AAV3R4I6</accession>
<dbReference type="EMBL" id="BAABME010024782">
    <property type="protein sequence ID" value="GAA0170873.1"/>
    <property type="molecule type" value="Genomic_DNA"/>
</dbReference>
<evidence type="ECO:0000313" key="1">
    <source>
        <dbReference type="EMBL" id="GAA0170873.1"/>
    </source>
</evidence>
<organism evidence="1 2">
    <name type="scientific">Lithospermum erythrorhizon</name>
    <name type="common">Purple gromwell</name>
    <name type="synonym">Lithospermum officinale var. erythrorhizon</name>
    <dbReference type="NCBI Taxonomy" id="34254"/>
    <lineage>
        <taxon>Eukaryota</taxon>
        <taxon>Viridiplantae</taxon>
        <taxon>Streptophyta</taxon>
        <taxon>Embryophyta</taxon>
        <taxon>Tracheophyta</taxon>
        <taxon>Spermatophyta</taxon>
        <taxon>Magnoliopsida</taxon>
        <taxon>eudicotyledons</taxon>
        <taxon>Gunneridae</taxon>
        <taxon>Pentapetalae</taxon>
        <taxon>asterids</taxon>
        <taxon>lamiids</taxon>
        <taxon>Boraginales</taxon>
        <taxon>Boraginaceae</taxon>
        <taxon>Boraginoideae</taxon>
        <taxon>Lithospermeae</taxon>
        <taxon>Lithospermum</taxon>
    </lineage>
</organism>
<proteinExistence type="predicted"/>
<dbReference type="AlphaFoldDB" id="A0AAV3R4I6"/>
<comment type="caution">
    <text evidence="1">The sequence shown here is derived from an EMBL/GenBank/DDBJ whole genome shotgun (WGS) entry which is preliminary data.</text>
</comment>
<name>A0AAV3R4I6_LITER</name>
<keyword evidence="2" id="KW-1185">Reference proteome</keyword>